<evidence type="ECO:0000256" key="1">
    <source>
        <dbReference type="SAM" id="MobiDB-lite"/>
    </source>
</evidence>
<keyword evidence="4" id="KW-1185">Reference proteome</keyword>
<reference evidence="3 4" key="1">
    <citation type="journal article" date="2024" name="Science">
        <title>Giant polyketide synthase enzymes in the biosynthesis of giant marine polyether toxins.</title>
        <authorList>
            <person name="Fallon T.R."/>
            <person name="Shende V.V."/>
            <person name="Wierzbicki I.H."/>
            <person name="Pendleton A.L."/>
            <person name="Watervoot N.F."/>
            <person name="Auber R.P."/>
            <person name="Gonzalez D.J."/>
            <person name="Wisecaver J.H."/>
            <person name="Moore B.S."/>
        </authorList>
    </citation>
    <scope>NUCLEOTIDE SEQUENCE [LARGE SCALE GENOMIC DNA]</scope>
    <source>
        <strain evidence="3 4">12B1</strain>
    </source>
</reference>
<accession>A0AB34J386</accession>
<dbReference type="InterPro" id="IPR050868">
    <property type="entry name" value="ELMO_domain-containing"/>
</dbReference>
<feature type="region of interest" description="Disordered" evidence="1">
    <location>
        <begin position="266"/>
        <end position="316"/>
    </location>
</feature>
<organism evidence="3 4">
    <name type="scientific">Prymnesium parvum</name>
    <name type="common">Toxic golden alga</name>
    <dbReference type="NCBI Taxonomy" id="97485"/>
    <lineage>
        <taxon>Eukaryota</taxon>
        <taxon>Haptista</taxon>
        <taxon>Haptophyta</taxon>
        <taxon>Prymnesiophyceae</taxon>
        <taxon>Prymnesiales</taxon>
        <taxon>Prymnesiaceae</taxon>
        <taxon>Prymnesium</taxon>
    </lineage>
</organism>
<dbReference type="PANTHER" id="PTHR12771">
    <property type="entry name" value="ENGULFMENT AND CELL MOTILITY"/>
    <property type="match status" value="1"/>
</dbReference>
<gene>
    <name evidence="3" type="ORF">AB1Y20_005396</name>
</gene>
<dbReference type="EMBL" id="JBGBPQ010000013">
    <property type="protein sequence ID" value="KAL1512128.1"/>
    <property type="molecule type" value="Genomic_DNA"/>
</dbReference>
<protein>
    <recommendedName>
        <fullName evidence="2">ELMO domain-containing protein</fullName>
    </recommendedName>
</protein>
<dbReference type="InterPro" id="IPR006816">
    <property type="entry name" value="ELMO_dom"/>
</dbReference>
<dbReference type="PANTHER" id="PTHR12771:SF56">
    <property type="entry name" value="CED-12"/>
    <property type="match status" value="1"/>
</dbReference>
<dbReference type="Proteomes" id="UP001515480">
    <property type="component" value="Unassembled WGS sequence"/>
</dbReference>
<dbReference type="AlphaFoldDB" id="A0AB34J386"/>
<dbReference type="Pfam" id="PF04727">
    <property type="entry name" value="ELMO_CED12"/>
    <property type="match status" value="1"/>
</dbReference>
<evidence type="ECO:0000313" key="3">
    <source>
        <dbReference type="EMBL" id="KAL1512128.1"/>
    </source>
</evidence>
<evidence type="ECO:0000313" key="4">
    <source>
        <dbReference type="Proteomes" id="UP001515480"/>
    </source>
</evidence>
<feature type="compositionally biased region" description="Pro residues" evidence="1">
    <location>
        <begin position="306"/>
        <end position="316"/>
    </location>
</feature>
<sequence>MPAQTNHKKRDPQHEAFIAQLNVPFDVSSPAHVQQLEQLWRLAWPHVEYEGLKADRWCEMGFQRSEPVSDLRGAGLAGVANLCYFLEHRHAEFEEFVASGEIHCFAVSSLAITLLLRGYLGLHDYGQRLMPVAPGEEARATAAVRRRFVAWIAVDRTAFMQLHAVFLSALQRTWMEARQAGWNLLDFPVLLAATRNHIAQTLPRAITPLSLAHIEMAAARNEPTLTMQPPPHACMGLAGKGSSNLHPPSRRTCSLLFCKLPDRQPCESPRANSFRPNTARFASKAHPKHSTPAPDSERVKVEIEAMPPPQPPQTQL</sequence>
<name>A0AB34J386_PRYPA</name>
<evidence type="ECO:0000259" key="2">
    <source>
        <dbReference type="PROSITE" id="PS51335"/>
    </source>
</evidence>
<comment type="caution">
    <text evidence="3">The sequence shown here is derived from an EMBL/GenBank/DDBJ whole genome shotgun (WGS) entry which is preliminary data.</text>
</comment>
<proteinExistence type="predicted"/>
<feature type="domain" description="ELMO" evidence="2">
    <location>
        <begin position="31"/>
        <end position="202"/>
    </location>
</feature>
<dbReference type="PROSITE" id="PS51335">
    <property type="entry name" value="ELMO"/>
    <property type="match status" value="1"/>
</dbReference>